<evidence type="ECO:0000313" key="1">
    <source>
        <dbReference type="EMBL" id="RVU02452.1"/>
    </source>
</evidence>
<evidence type="ECO:0000313" key="2">
    <source>
        <dbReference type="Proteomes" id="UP000282759"/>
    </source>
</evidence>
<dbReference type="OrthoDB" id="791543at2"/>
<protein>
    <recommendedName>
        <fullName evidence="3">NHL repeat containing protein</fullName>
    </recommendedName>
</protein>
<reference evidence="1 2" key="1">
    <citation type="submission" date="2019-01" db="EMBL/GenBank/DDBJ databases">
        <authorList>
            <person name="Chen W.-M."/>
        </authorList>
    </citation>
    <scope>NUCLEOTIDE SEQUENCE [LARGE SCALE GENOMIC DNA]</scope>
    <source>
        <strain evidence="1 2">YBJ-36</strain>
    </source>
</reference>
<proteinExistence type="predicted"/>
<organism evidence="1 2">
    <name type="scientific">Mucilaginibacter limnophilus</name>
    <dbReference type="NCBI Taxonomy" id="1932778"/>
    <lineage>
        <taxon>Bacteria</taxon>
        <taxon>Pseudomonadati</taxon>
        <taxon>Bacteroidota</taxon>
        <taxon>Sphingobacteriia</taxon>
        <taxon>Sphingobacteriales</taxon>
        <taxon>Sphingobacteriaceae</taxon>
        <taxon>Mucilaginibacter</taxon>
    </lineage>
</organism>
<dbReference type="InterPro" id="IPR011042">
    <property type="entry name" value="6-blade_b-propeller_TolB-like"/>
</dbReference>
<name>A0A3S2VA18_9SPHI</name>
<gene>
    <name evidence="1" type="ORF">EOD41_00495</name>
</gene>
<dbReference type="PROSITE" id="PS51257">
    <property type="entry name" value="PROKAR_LIPOPROTEIN"/>
    <property type="match status" value="1"/>
</dbReference>
<accession>A0A3S2VA18</accession>
<dbReference type="EMBL" id="SACK01000001">
    <property type="protein sequence ID" value="RVU02452.1"/>
    <property type="molecule type" value="Genomic_DNA"/>
</dbReference>
<evidence type="ECO:0008006" key="3">
    <source>
        <dbReference type="Google" id="ProtNLM"/>
    </source>
</evidence>
<dbReference type="RefSeq" id="WP_127702828.1">
    <property type="nucleotide sequence ID" value="NZ_SACK01000001.1"/>
</dbReference>
<dbReference type="AlphaFoldDB" id="A0A3S2VA18"/>
<comment type="caution">
    <text evidence="1">The sequence shown here is derived from an EMBL/GenBank/DDBJ whole genome shotgun (WGS) entry which is preliminary data.</text>
</comment>
<keyword evidence="2" id="KW-1185">Reference proteome</keyword>
<dbReference type="Gene3D" id="2.120.10.30">
    <property type="entry name" value="TolB, C-terminal domain"/>
    <property type="match status" value="2"/>
</dbReference>
<dbReference type="Proteomes" id="UP000282759">
    <property type="component" value="Unassembled WGS sequence"/>
</dbReference>
<sequence length="347" mass="38227">MRRVIRHAVFTLGALSLLSSCKMDEPEYRENKAAAAVQVPAYSVFHIAGGAQPAGQDGEGTAANFNQPNGLELKPDGILYVADTYNNLLRKVVVKPLNGNPQQYVGTVTTLNTPAGANGLALYHPARVGVSDNGTINTIFRSPNSPFLIFGRIYTPDGDIFTQQTDRMAATGLTKEVYGDYYWFTGYLSVGKFWARHIQMPNIKLPLDTFITYDANGQSHGAQYPRSIFSCKNGVKYMASTMQLYKLTNSMQVSKIKPIVIYPARPFNDITDIVATADGKTIFLADEGVIKKVQDGIVTTILPIDDVTGKNGYAWGLALDEKNKMLYFSDRDYNRINILTLPGYVAH</sequence>
<dbReference type="SUPFAM" id="SSF63829">
    <property type="entry name" value="Calcium-dependent phosphotriesterase"/>
    <property type="match status" value="1"/>
</dbReference>